<dbReference type="InterPro" id="IPR010982">
    <property type="entry name" value="Lambda_DNA-bd_dom_sf"/>
</dbReference>
<protein>
    <submittedName>
        <fullName evidence="6">LacI family transcriptional regulator</fullName>
    </submittedName>
</protein>
<evidence type="ECO:0000313" key="6">
    <source>
        <dbReference type="EMBL" id="ANY78536.1"/>
    </source>
</evidence>
<proteinExistence type="predicted"/>
<dbReference type="PANTHER" id="PTHR30146">
    <property type="entry name" value="LACI-RELATED TRANSCRIPTIONAL REPRESSOR"/>
    <property type="match status" value="1"/>
</dbReference>
<feature type="domain" description="HTH lacI-type" evidence="5">
    <location>
        <begin position="30"/>
        <end position="84"/>
    </location>
</feature>
<accession>A0A1B2EEW7</accession>
<evidence type="ECO:0000256" key="3">
    <source>
        <dbReference type="ARBA" id="ARBA00023163"/>
    </source>
</evidence>
<evidence type="ECO:0000256" key="4">
    <source>
        <dbReference type="SAM" id="MobiDB-lite"/>
    </source>
</evidence>
<dbReference type="Gene3D" id="1.10.260.40">
    <property type="entry name" value="lambda repressor-like DNA-binding domains"/>
    <property type="match status" value="1"/>
</dbReference>
<dbReference type="InterPro" id="IPR028082">
    <property type="entry name" value="Peripla_BP_I"/>
</dbReference>
<dbReference type="Pfam" id="PF13377">
    <property type="entry name" value="Peripla_BP_3"/>
    <property type="match status" value="1"/>
</dbReference>
<dbReference type="Pfam" id="PF00356">
    <property type="entry name" value="LacI"/>
    <property type="match status" value="1"/>
</dbReference>
<sequence length="360" mass="38304">MAALRNEDPMDADSSLQRRGTRKRRKMQSITMMDVAKLARVSPSTVSLYLRKPAAVSPAAGQEIARAISTLGYVPNLVAGGLAAASSKVVSIIVPSIRNAFFAETVSTLQSELAAEGLQVLLGHSEYGEDQEEALVRTALSWAPAAVVLTGLSHSAETRKLLQASGVPVVEMWELGARPIDMAVGFSHPQVGASAARHLLSKDRRALAFIGARMQEDHRAAKRASGFAETARRGEILSCEIINHPGAATVEAGSLLLNRALQQIPKLDGIACSNDLIALGALFECQRRGIAVPHDIAVVGFGDLDFSASCIPSLTTIRPSGDLIGREVARLILSSIQGERPEGNARIIDTGHVLIERRST</sequence>
<dbReference type="PROSITE" id="PS50932">
    <property type="entry name" value="HTH_LACI_2"/>
    <property type="match status" value="1"/>
</dbReference>
<dbReference type="AlphaFoldDB" id="A0A1B2EEW7"/>
<dbReference type="PANTHER" id="PTHR30146:SF33">
    <property type="entry name" value="TRANSCRIPTIONAL REGULATOR"/>
    <property type="match status" value="1"/>
</dbReference>
<dbReference type="InterPro" id="IPR000843">
    <property type="entry name" value="HTH_LacI"/>
</dbReference>
<dbReference type="GO" id="GO:0000976">
    <property type="term" value="F:transcription cis-regulatory region binding"/>
    <property type="evidence" value="ECO:0007669"/>
    <property type="project" value="TreeGrafter"/>
</dbReference>
<name>A0A1B2EEW7_9HYPH</name>
<feature type="region of interest" description="Disordered" evidence="4">
    <location>
        <begin position="1"/>
        <end position="27"/>
    </location>
</feature>
<evidence type="ECO:0000256" key="2">
    <source>
        <dbReference type="ARBA" id="ARBA00023125"/>
    </source>
</evidence>
<reference evidence="6" key="1">
    <citation type="submission" date="2016-07" db="EMBL/GenBank/DDBJ databases">
        <title>Microvirga ossetica sp. nov. a new species of rhizobia isolated from root nodules of the legume species Vicia alpestris Steven originated from North Ossetia region in the Caucasus.</title>
        <authorList>
            <person name="Safronova V.I."/>
            <person name="Kuznetsova I.G."/>
            <person name="Sazanova A.L."/>
            <person name="Belimov A."/>
            <person name="Andronov E."/>
            <person name="Osledkin Y.S."/>
            <person name="Onishchuk O.P."/>
            <person name="Kurchak O.N."/>
            <person name="Shaposhnikov A.I."/>
            <person name="Willems A."/>
            <person name="Tikhonovich I.A."/>
        </authorList>
    </citation>
    <scope>NUCLEOTIDE SEQUENCE [LARGE SCALE GENOMIC DNA]</scope>
    <source>
        <strain evidence="6">V5/3M</strain>
    </source>
</reference>
<dbReference type="CDD" id="cd01575">
    <property type="entry name" value="PBP1_GntR"/>
    <property type="match status" value="1"/>
</dbReference>
<keyword evidence="2" id="KW-0238">DNA-binding</keyword>
<dbReference type="GO" id="GO:0003700">
    <property type="term" value="F:DNA-binding transcription factor activity"/>
    <property type="evidence" value="ECO:0007669"/>
    <property type="project" value="TreeGrafter"/>
</dbReference>
<dbReference type="KEGG" id="moc:BB934_10120"/>
<dbReference type="SUPFAM" id="SSF53822">
    <property type="entry name" value="Periplasmic binding protein-like I"/>
    <property type="match status" value="1"/>
</dbReference>
<organism evidence="6">
    <name type="scientific">Microvirga ossetica</name>
    <dbReference type="NCBI Taxonomy" id="1882682"/>
    <lineage>
        <taxon>Bacteria</taxon>
        <taxon>Pseudomonadati</taxon>
        <taxon>Pseudomonadota</taxon>
        <taxon>Alphaproteobacteria</taxon>
        <taxon>Hyphomicrobiales</taxon>
        <taxon>Methylobacteriaceae</taxon>
        <taxon>Microvirga</taxon>
    </lineage>
</organism>
<keyword evidence="3" id="KW-0804">Transcription</keyword>
<keyword evidence="1" id="KW-0805">Transcription regulation</keyword>
<gene>
    <name evidence="6" type="ORF">BB934_10120</name>
</gene>
<dbReference type="SUPFAM" id="SSF47413">
    <property type="entry name" value="lambda repressor-like DNA-binding domains"/>
    <property type="match status" value="1"/>
</dbReference>
<dbReference type="EMBL" id="CP016616">
    <property type="protein sequence ID" value="ANY78536.1"/>
    <property type="molecule type" value="Genomic_DNA"/>
</dbReference>
<dbReference type="SMART" id="SM00354">
    <property type="entry name" value="HTH_LACI"/>
    <property type="match status" value="1"/>
</dbReference>
<dbReference type="Gene3D" id="3.40.50.2300">
    <property type="match status" value="2"/>
</dbReference>
<dbReference type="CDD" id="cd01392">
    <property type="entry name" value="HTH_LacI"/>
    <property type="match status" value="1"/>
</dbReference>
<evidence type="ECO:0000256" key="1">
    <source>
        <dbReference type="ARBA" id="ARBA00023015"/>
    </source>
</evidence>
<evidence type="ECO:0000259" key="5">
    <source>
        <dbReference type="PROSITE" id="PS50932"/>
    </source>
</evidence>
<dbReference type="InterPro" id="IPR046335">
    <property type="entry name" value="LacI/GalR-like_sensor"/>
</dbReference>